<evidence type="ECO:0000256" key="2">
    <source>
        <dbReference type="SAM" id="MobiDB-lite"/>
    </source>
</evidence>
<protein>
    <submittedName>
        <fullName evidence="3">Uncharacterized protein</fullName>
    </submittedName>
</protein>
<dbReference type="AlphaFoldDB" id="A0A2N0PDW6"/>
<keyword evidence="1" id="KW-0175">Coiled coil</keyword>
<dbReference type="VEuPathDB" id="FungiDB:RhiirFUN_007034"/>
<evidence type="ECO:0000313" key="3">
    <source>
        <dbReference type="EMBL" id="PKC05007.1"/>
    </source>
</evidence>
<sequence>MQSEVDLLKQRITELEARKAELEVENAEIPELRKKLAEVEARNGKLIKQIMEENNRRDAKIKNTTDRVAKLEQKQLLNDNAPNNNSSDFNSGKNHHEKSLEDKEIDAFLIDVYKKSISDEIRQHNKEKTIQHEIDVQDDASGPACITGIVAIVNNLDELGKSSCEIEVIANTSQDHAQKYIANSIVPHDIKTVNLVNDQDKLAVEPSIVTEFIQGLLEELLSSGQLLEPIKFSPPRTLILVSISIKKLANSFCQVNVARGKMIIAKRTEITAWYLFSERFEDKVVELRSKDKKLVDKTARSQIYAEMKPYLTGISDGYLCVMTCKARKINKLFGYEYDPVTLKKIKGIGGHIIQRVTCSADKISKLTNPQIEHIIEQANTSEVQVNPLVPVEVNIPTALQPNSPILDQTYFRNKVLKLYPSISLRRSNKFTDIYHCKTKSSLCPSCRTNHKENIVDYYKKGSGTSSSTSYSIGCMFRYTGDLEVVA</sequence>
<dbReference type="VEuPathDB" id="FungiDB:RhiirA1_456388"/>
<organism evidence="3 4">
    <name type="scientific">Rhizophagus irregularis</name>
    <dbReference type="NCBI Taxonomy" id="588596"/>
    <lineage>
        <taxon>Eukaryota</taxon>
        <taxon>Fungi</taxon>
        <taxon>Fungi incertae sedis</taxon>
        <taxon>Mucoromycota</taxon>
        <taxon>Glomeromycotina</taxon>
        <taxon>Glomeromycetes</taxon>
        <taxon>Glomerales</taxon>
        <taxon>Glomeraceae</taxon>
        <taxon>Rhizophagus</taxon>
    </lineage>
</organism>
<dbReference type="EMBL" id="LLXJ01000930">
    <property type="protein sequence ID" value="PKC05007.1"/>
    <property type="molecule type" value="Genomic_DNA"/>
</dbReference>
<dbReference type="VEuPathDB" id="FungiDB:FUN_021249"/>
<feature type="coiled-coil region" evidence="1">
    <location>
        <begin position="5"/>
        <end position="74"/>
    </location>
</feature>
<reference evidence="3 4" key="1">
    <citation type="submission" date="2016-04" db="EMBL/GenBank/DDBJ databases">
        <title>Genome analyses suggest a sexual origin of heterokaryosis in a supposedly ancient asexual fungus.</title>
        <authorList>
            <person name="Ropars J."/>
            <person name="Sedzielewska K."/>
            <person name="Noel J."/>
            <person name="Charron P."/>
            <person name="Farinelli L."/>
            <person name="Marton T."/>
            <person name="Kruger M."/>
            <person name="Pelin A."/>
            <person name="Brachmann A."/>
            <person name="Corradi N."/>
        </authorList>
    </citation>
    <scope>NUCLEOTIDE SEQUENCE [LARGE SCALE GENOMIC DNA]</scope>
    <source>
        <strain evidence="3 4">A5</strain>
    </source>
</reference>
<evidence type="ECO:0000256" key="1">
    <source>
        <dbReference type="SAM" id="Coils"/>
    </source>
</evidence>
<name>A0A2N0PDW6_9GLOM</name>
<gene>
    <name evidence="3" type="ORF">RhiirA5_421499</name>
</gene>
<reference evidence="3 4" key="2">
    <citation type="submission" date="2017-09" db="EMBL/GenBank/DDBJ databases">
        <title>Extensive intraspecific genome diversity in a model arbuscular mycorrhizal fungus.</title>
        <authorList>
            <person name="Chen E.C."/>
            <person name="Morin E."/>
            <person name="Beaudet D."/>
            <person name="Noel J."/>
            <person name="Ndikumana S."/>
            <person name="Charron P."/>
            <person name="St-Onge C."/>
            <person name="Giorgi J."/>
            <person name="Grigoriev I.V."/>
            <person name="Roux C."/>
            <person name="Martin F.M."/>
            <person name="Corradi N."/>
        </authorList>
    </citation>
    <scope>NUCLEOTIDE SEQUENCE [LARGE SCALE GENOMIC DNA]</scope>
    <source>
        <strain evidence="3 4">A5</strain>
    </source>
</reference>
<feature type="region of interest" description="Disordered" evidence="2">
    <location>
        <begin position="75"/>
        <end position="100"/>
    </location>
</feature>
<accession>A0A2N0PDW6</accession>
<comment type="caution">
    <text evidence="3">The sequence shown here is derived from an EMBL/GenBank/DDBJ whole genome shotgun (WGS) entry which is preliminary data.</text>
</comment>
<proteinExistence type="predicted"/>
<dbReference type="VEuPathDB" id="FungiDB:RhiirFUN_025248"/>
<feature type="compositionally biased region" description="Polar residues" evidence="2">
    <location>
        <begin position="75"/>
        <end position="92"/>
    </location>
</feature>
<dbReference type="Proteomes" id="UP000232722">
    <property type="component" value="Unassembled WGS sequence"/>
</dbReference>
<evidence type="ECO:0000313" key="4">
    <source>
        <dbReference type="Proteomes" id="UP000232722"/>
    </source>
</evidence>